<dbReference type="SUPFAM" id="SSF46785">
    <property type="entry name" value="Winged helix' DNA-binding domain"/>
    <property type="match status" value="1"/>
</dbReference>
<dbReference type="PROSITE" id="PS51063">
    <property type="entry name" value="HTH_CRP_2"/>
    <property type="match status" value="1"/>
</dbReference>
<accession>A0A974NW79</accession>
<dbReference type="AlphaFoldDB" id="A0A974NW79"/>
<dbReference type="GO" id="GO:0003677">
    <property type="term" value="F:DNA binding"/>
    <property type="evidence" value="ECO:0007669"/>
    <property type="project" value="InterPro"/>
</dbReference>
<reference evidence="3" key="1">
    <citation type="submission" date="2020-09" db="EMBL/GenBank/DDBJ databases">
        <title>Sphingomonas sp., a new species isolated from pork steak.</title>
        <authorList>
            <person name="Heidler von Heilborn D."/>
        </authorList>
    </citation>
    <scope>NUCLEOTIDE SEQUENCE [LARGE SCALE GENOMIC DNA]</scope>
</reference>
<organism evidence="2 3">
    <name type="scientific">Sphingomonas aliaeris</name>
    <dbReference type="NCBI Taxonomy" id="2759526"/>
    <lineage>
        <taxon>Bacteria</taxon>
        <taxon>Pseudomonadati</taxon>
        <taxon>Pseudomonadota</taxon>
        <taxon>Alphaproteobacteria</taxon>
        <taxon>Sphingomonadales</taxon>
        <taxon>Sphingomonadaceae</taxon>
        <taxon>Sphingomonas</taxon>
    </lineage>
</organism>
<protein>
    <submittedName>
        <fullName evidence="2">Winged helix-turn-helix domain-containing protein</fullName>
    </submittedName>
</protein>
<keyword evidence="3" id="KW-1185">Reference proteome</keyword>
<dbReference type="RefSeq" id="WP_202094945.1">
    <property type="nucleotide sequence ID" value="NZ_CP061035.1"/>
</dbReference>
<evidence type="ECO:0000313" key="3">
    <source>
        <dbReference type="Proteomes" id="UP000595894"/>
    </source>
</evidence>
<dbReference type="InterPro" id="IPR036388">
    <property type="entry name" value="WH-like_DNA-bd_sf"/>
</dbReference>
<proteinExistence type="predicted"/>
<dbReference type="InterPro" id="IPR012318">
    <property type="entry name" value="HTH_CRP"/>
</dbReference>
<sequence>MTQAQLGDATGLASVHVCRTLRTFAAEGLIIYRKRQLRIFDVTGLAAIGSFSRAYLHLPLENIRPAFSS</sequence>
<evidence type="ECO:0000259" key="1">
    <source>
        <dbReference type="PROSITE" id="PS51063"/>
    </source>
</evidence>
<dbReference type="KEGG" id="sari:H5J25_04560"/>
<dbReference type="GO" id="GO:0006355">
    <property type="term" value="P:regulation of DNA-templated transcription"/>
    <property type="evidence" value="ECO:0007669"/>
    <property type="project" value="InterPro"/>
</dbReference>
<dbReference type="Proteomes" id="UP000595894">
    <property type="component" value="Chromosome"/>
</dbReference>
<dbReference type="Pfam" id="PF13545">
    <property type="entry name" value="HTH_Crp_2"/>
    <property type="match status" value="1"/>
</dbReference>
<dbReference type="EMBL" id="CP061035">
    <property type="protein sequence ID" value="QQV78018.1"/>
    <property type="molecule type" value="Genomic_DNA"/>
</dbReference>
<dbReference type="Gene3D" id="1.10.10.10">
    <property type="entry name" value="Winged helix-like DNA-binding domain superfamily/Winged helix DNA-binding domain"/>
    <property type="match status" value="1"/>
</dbReference>
<dbReference type="InterPro" id="IPR036390">
    <property type="entry name" value="WH_DNA-bd_sf"/>
</dbReference>
<evidence type="ECO:0000313" key="2">
    <source>
        <dbReference type="EMBL" id="QQV78018.1"/>
    </source>
</evidence>
<feature type="domain" description="HTH crp-type" evidence="1">
    <location>
        <begin position="1"/>
        <end position="43"/>
    </location>
</feature>
<gene>
    <name evidence="2" type="ORF">H5J25_04560</name>
</gene>
<name>A0A974NW79_9SPHN</name>